<feature type="DNA-binding region" description="H-T-H motif" evidence="4">
    <location>
        <begin position="38"/>
        <end position="57"/>
    </location>
</feature>
<dbReference type="PANTHER" id="PTHR30055">
    <property type="entry name" value="HTH-TYPE TRANSCRIPTIONAL REGULATOR RUTR"/>
    <property type="match status" value="1"/>
</dbReference>
<sequence>MVKFKLGNKADASDKDTKQLILDATVALIHEDGFQCITLRSIAARAETNLALVNYHYGSKEKLFGDAVKQLMATFDDAFKVLEDTSLPPKERLKLFFTRYIANLSRYPGMARQMLDQRHHIMGSHDEYAKYSKLMRIERILDALGEITGEQDRDKLMMMNMQIYGAIVFPVIMVSSLPKEREDLHQIFKLAPLEEQIDGLFEQYFHKYN</sequence>
<dbReference type="PROSITE" id="PS50977">
    <property type="entry name" value="HTH_TETR_2"/>
    <property type="match status" value="1"/>
</dbReference>
<protein>
    <submittedName>
        <fullName evidence="6">TetR/AcrR family transcriptional regulator</fullName>
    </submittedName>
</protein>
<evidence type="ECO:0000313" key="6">
    <source>
        <dbReference type="EMBL" id="MFD2410604.1"/>
    </source>
</evidence>
<dbReference type="SUPFAM" id="SSF46689">
    <property type="entry name" value="Homeodomain-like"/>
    <property type="match status" value="1"/>
</dbReference>
<keyword evidence="3" id="KW-0804">Transcription</keyword>
<proteinExistence type="predicted"/>
<feature type="domain" description="HTH tetR-type" evidence="5">
    <location>
        <begin position="15"/>
        <end position="75"/>
    </location>
</feature>
<dbReference type="PANTHER" id="PTHR30055:SF234">
    <property type="entry name" value="HTH-TYPE TRANSCRIPTIONAL REGULATOR BETI"/>
    <property type="match status" value="1"/>
</dbReference>
<dbReference type="InterPro" id="IPR050109">
    <property type="entry name" value="HTH-type_TetR-like_transc_reg"/>
</dbReference>
<dbReference type="Pfam" id="PF00440">
    <property type="entry name" value="TetR_N"/>
    <property type="match status" value="1"/>
</dbReference>
<comment type="caution">
    <text evidence="6">The sequence shown here is derived from an EMBL/GenBank/DDBJ whole genome shotgun (WGS) entry which is preliminary data.</text>
</comment>
<dbReference type="Gene3D" id="1.10.357.10">
    <property type="entry name" value="Tetracycline Repressor, domain 2"/>
    <property type="match status" value="1"/>
</dbReference>
<name>A0ABW5F6R2_9BACL</name>
<dbReference type="Proteomes" id="UP001597448">
    <property type="component" value="Unassembled WGS sequence"/>
</dbReference>
<accession>A0ABW5F6R2</accession>
<evidence type="ECO:0000313" key="7">
    <source>
        <dbReference type="Proteomes" id="UP001597448"/>
    </source>
</evidence>
<dbReference type="InterPro" id="IPR009057">
    <property type="entry name" value="Homeodomain-like_sf"/>
</dbReference>
<dbReference type="RefSeq" id="WP_379256645.1">
    <property type="nucleotide sequence ID" value="NZ_JBHSVQ010000001.1"/>
</dbReference>
<organism evidence="6 7">
    <name type="scientific">Paenibacillus rhizoplanae</name>
    <dbReference type="NCBI Taxonomy" id="1917181"/>
    <lineage>
        <taxon>Bacteria</taxon>
        <taxon>Bacillati</taxon>
        <taxon>Bacillota</taxon>
        <taxon>Bacilli</taxon>
        <taxon>Bacillales</taxon>
        <taxon>Paenibacillaceae</taxon>
        <taxon>Paenibacillus</taxon>
    </lineage>
</organism>
<keyword evidence="7" id="KW-1185">Reference proteome</keyword>
<dbReference type="EMBL" id="JBHUKY010000021">
    <property type="protein sequence ID" value="MFD2410604.1"/>
    <property type="molecule type" value="Genomic_DNA"/>
</dbReference>
<evidence type="ECO:0000256" key="1">
    <source>
        <dbReference type="ARBA" id="ARBA00023015"/>
    </source>
</evidence>
<keyword evidence="1" id="KW-0805">Transcription regulation</keyword>
<dbReference type="InterPro" id="IPR001647">
    <property type="entry name" value="HTH_TetR"/>
</dbReference>
<reference evidence="7" key="1">
    <citation type="journal article" date="2019" name="Int. J. Syst. Evol. Microbiol.">
        <title>The Global Catalogue of Microorganisms (GCM) 10K type strain sequencing project: providing services to taxonomists for standard genome sequencing and annotation.</title>
        <authorList>
            <consortium name="The Broad Institute Genomics Platform"/>
            <consortium name="The Broad Institute Genome Sequencing Center for Infectious Disease"/>
            <person name="Wu L."/>
            <person name="Ma J."/>
        </authorList>
    </citation>
    <scope>NUCLEOTIDE SEQUENCE [LARGE SCALE GENOMIC DNA]</scope>
    <source>
        <strain evidence="7">CCM 8725</strain>
    </source>
</reference>
<evidence type="ECO:0000256" key="2">
    <source>
        <dbReference type="ARBA" id="ARBA00023125"/>
    </source>
</evidence>
<evidence type="ECO:0000259" key="5">
    <source>
        <dbReference type="PROSITE" id="PS50977"/>
    </source>
</evidence>
<evidence type="ECO:0000256" key="3">
    <source>
        <dbReference type="ARBA" id="ARBA00023163"/>
    </source>
</evidence>
<gene>
    <name evidence="6" type="ORF">ACFSX3_12020</name>
</gene>
<evidence type="ECO:0000256" key="4">
    <source>
        <dbReference type="PROSITE-ProRule" id="PRU00335"/>
    </source>
</evidence>
<keyword evidence="2 4" id="KW-0238">DNA-binding</keyword>